<evidence type="ECO:0000313" key="2">
    <source>
        <dbReference type="Proteomes" id="UP000271624"/>
    </source>
</evidence>
<dbReference type="OrthoDB" id="525141at2"/>
<dbReference type="Gene3D" id="3.40.50.1820">
    <property type="entry name" value="alpha/beta hydrolase"/>
    <property type="match status" value="1"/>
</dbReference>
<proteinExistence type="predicted"/>
<dbReference type="PANTHER" id="PTHR43194">
    <property type="entry name" value="HYDROLASE ALPHA/BETA FOLD FAMILY"/>
    <property type="match status" value="1"/>
</dbReference>
<dbReference type="AlphaFoldDB" id="A0A3S1AT71"/>
<dbReference type="RefSeq" id="WP_127078813.1">
    <property type="nucleotide sequence ID" value="NZ_RSCL01000001.1"/>
</dbReference>
<evidence type="ECO:0000313" key="1">
    <source>
        <dbReference type="EMBL" id="RUT10182.1"/>
    </source>
</evidence>
<dbReference type="SUPFAM" id="SSF53474">
    <property type="entry name" value="alpha/beta-Hydrolases"/>
    <property type="match status" value="1"/>
</dbReference>
<dbReference type="InterPro" id="IPR050228">
    <property type="entry name" value="Carboxylesterase_BioH"/>
</dbReference>
<comment type="caution">
    <text evidence="1">The sequence shown here is derived from an EMBL/GenBank/DDBJ whole genome shotgun (WGS) entry which is preliminary data.</text>
</comment>
<sequence>MMTADSQTWVTLTQDQITRTKNKIDASIKSIKSNPNYRADSAPFYGFHNAGEAVRGTVIIFHGFSAKPTQLSALSDYLYNNGFNYYQANLANHTLQPPNKFWCQIDLKPEILNPLREKAHQDPVIQNFLASLPEDPSKYERPSMLQMANLVARLMLIEPRLMSIMAAAENDNDPNFSRYFISNHMDYLIDARKRLDELDAMPGPIYVIGLSVGGAIALGLAADQPKRIAKVVAYTPLLKLYEPTLERYIELAGPLDMYEKSWRPGESFPVGALSAAAKYGAYVREPKNIKALKNVPTWMVLTENEDAASIPTNEDFFSKIGGTDAGHRLFKYPAADLVPHPLAEPNVQSQGMTNRFWQSLYQETFRFLTTGEYDPSNMDTVEQDPNLPQVAPV</sequence>
<keyword evidence="2" id="KW-1185">Reference proteome</keyword>
<accession>A0A3S1AT71</accession>
<dbReference type="Pfam" id="PF00756">
    <property type="entry name" value="Esterase"/>
    <property type="match status" value="1"/>
</dbReference>
<evidence type="ECO:0008006" key="3">
    <source>
        <dbReference type="Google" id="ProtNLM"/>
    </source>
</evidence>
<dbReference type="InterPro" id="IPR000801">
    <property type="entry name" value="Esterase-like"/>
</dbReference>
<gene>
    <name evidence="1" type="ORF">DSM106972_006770</name>
</gene>
<protein>
    <recommendedName>
        <fullName evidence="3">Alpha/beta hydrolase</fullName>
    </recommendedName>
</protein>
<name>A0A3S1AT71_9CYAN</name>
<dbReference type="PANTHER" id="PTHR43194:SF2">
    <property type="entry name" value="PEROXISOMAL MEMBRANE PROTEIN LPX1"/>
    <property type="match status" value="1"/>
</dbReference>
<dbReference type="Proteomes" id="UP000271624">
    <property type="component" value="Unassembled WGS sequence"/>
</dbReference>
<dbReference type="InterPro" id="IPR029058">
    <property type="entry name" value="AB_hydrolase_fold"/>
</dbReference>
<reference evidence="1" key="1">
    <citation type="submission" date="2018-12" db="EMBL/GenBank/DDBJ databases">
        <authorList>
            <person name="Will S."/>
            <person name="Neumann-Schaal M."/>
            <person name="Henke P."/>
        </authorList>
    </citation>
    <scope>NUCLEOTIDE SEQUENCE</scope>
    <source>
        <strain evidence="1">PCC 7102</strain>
    </source>
</reference>
<reference evidence="1" key="2">
    <citation type="journal article" date="2019" name="Genome Biol. Evol.">
        <title>Day and night: Metabolic profiles and evolutionary relationships of six axenic non-marine cyanobacteria.</title>
        <authorList>
            <person name="Will S.E."/>
            <person name="Henke P."/>
            <person name="Boedeker C."/>
            <person name="Huang S."/>
            <person name="Brinkmann H."/>
            <person name="Rohde M."/>
            <person name="Jarek M."/>
            <person name="Friedl T."/>
            <person name="Seufert S."/>
            <person name="Schumacher M."/>
            <person name="Overmann J."/>
            <person name="Neumann-Schaal M."/>
            <person name="Petersen J."/>
        </authorList>
    </citation>
    <scope>NUCLEOTIDE SEQUENCE [LARGE SCALE GENOMIC DNA]</scope>
    <source>
        <strain evidence="1">PCC 7102</strain>
    </source>
</reference>
<organism evidence="1 2">
    <name type="scientific">Dulcicalothrix desertica PCC 7102</name>
    <dbReference type="NCBI Taxonomy" id="232991"/>
    <lineage>
        <taxon>Bacteria</taxon>
        <taxon>Bacillati</taxon>
        <taxon>Cyanobacteriota</taxon>
        <taxon>Cyanophyceae</taxon>
        <taxon>Nostocales</taxon>
        <taxon>Calotrichaceae</taxon>
        <taxon>Dulcicalothrix</taxon>
    </lineage>
</organism>
<dbReference type="EMBL" id="RSCL01000001">
    <property type="protein sequence ID" value="RUT10182.1"/>
    <property type="molecule type" value="Genomic_DNA"/>
</dbReference>